<comment type="caution">
    <text evidence="2">The sequence shown here is derived from an EMBL/GenBank/DDBJ whole genome shotgun (WGS) entry which is preliminary data.</text>
</comment>
<evidence type="ECO:0000313" key="2">
    <source>
        <dbReference type="EMBL" id="KAF5395030.1"/>
    </source>
</evidence>
<proteinExistence type="predicted"/>
<evidence type="ECO:0000313" key="3">
    <source>
        <dbReference type="Proteomes" id="UP000748531"/>
    </source>
</evidence>
<evidence type="ECO:0000256" key="1">
    <source>
        <dbReference type="SAM" id="MobiDB-lite"/>
    </source>
</evidence>
<dbReference type="OrthoDB" id="10567294at2759"/>
<organism evidence="2 3">
    <name type="scientific">Paragonimus heterotremus</name>
    <dbReference type="NCBI Taxonomy" id="100268"/>
    <lineage>
        <taxon>Eukaryota</taxon>
        <taxon>Metazoa</taxon>
        <taxon>Spiralia</taxon>
        <taxon>Lophotrochozoa</taxon>
        <taxon>Platyhelminthes</taxon>
        <taxon>Trematoda</taxon>
        <taxon>Digenea</taxon>
        <taxon>Plagiorchiida</taxon>
        <taxon>Troglotremata</taxon>
        <taxon>Troglotrematidae</taxon>
        <taxon>Paragonimus</taxon>
    </lineage>
</organism>
<dbReference type="EMBL" id="LUCH01017389">
    <property type="protein sequence ID" value="KAF5395030.1"/>
    <property type="molecule type" value="Genomic_DNA"/>
</dbReference>
<feature type="region of interest" description="Disordered" evidence="1">
    <location>
        <begin position="96"/>
        <end position="118"/>
    </location>
</feature>
<dbReference type="Proteomes" id="UP000748531">
    <property type="component" value="Unassembled WGS sequence"/>
</dbReference>
<name>A0A8J4SS95_9TREM</name>
<dbReference type="AlphaFoldDB" id="A0A8J4SS95"/>
<sequence>MNSPQICGYVGEITSVRVCFRDACQITCLNPANFRLDRMDLNKIRNYPYLTSTLPSSGSAPLIATAPNEEHILRLRTKKSRPFLTAPVAYSLRSHGRPSSVTVNCPKKNISKPVRPAPPSGFIRAASAENRRVLYSWTPSNSPCP</sequence>
<keyword evidence="3" id="KW-1185">Reference proteome</keyword>
<reference evidence="2" key="1">
    <citation type="submission" date="2019-05" db="EMBL/GenBank/DDBJ databases">
        <title>Annotation for the trematode Paragonimus heterotremus.</title>
        <authorList>
            <person name="Choi Y.-J."/>
        </authorList>
    </citation>
    <scope>NUCLEOTIDE SEQUENCE</scope>
    <source>
        <strain evidence="2">LC</strain>
    </source>
</reference>
<accession>A0A8J4SS95</accession>
<gene>
    <name evidence="2" type="ORF">PHET_08712</name>
</gene>
<protein>
    <submittedName>
        <fullName evidence="2">Uncharacterized protein</fullName>
    </submittedName>
</protein>